<gene>
    <name evidence="7" type="primary">METAP2</name>
    <name evidence="7" type="ORF">SPIL2461_LOCUS10577</name>
</gene>
<dbReference type="GO" id="GO:0006508">
    <property type="term" value="P:proteolysis"/>
    <property type="evidence" value="ECO:0007669"/>
    <property type="project" value="UniProtKB-KW"/>
</dbReference>
<evidence type="ECO:0000256" key="2">
    <source>
        <dbReference type="ARBA" id="ARBA00022670"/>
    </source>
</evidence>
<name>A0A812RDC9_SYMPI</name>
<keyword evidence="5" id="KW-0812">Transmembrane</keyword>
<dbReference type="InterPro" id="IPR036005">
    <property type="entry name" value="Creatinase/aminopeptidase-like"/>
</dbReference>
<dbReference type="PANTHER" id="PTHR45777:SF2">
    <property type="entry name" value="METHIONINE AMINOPEPTIDASE 2"/>
    <property type="match status" value="1"/>
</dbReference>
<dbReference type="InterPro" id="IPR036390">
    <property type="entry name" value="WH_DNA-bd_sf"/>
</dbReference>
<evidence type="ECO:0000256" key="4">
    <source>
        <dbReference type="SAM" id="MobiDB-lite"/>
    </source>
</evidence>
<keyword evidence="5" id="KW-1133">Transmembrane helix</keyword>
<dbReference type="SUPFAM" id="SSF55920">
    <property type="entry name" value="Creatinase/aminopeptidase"/>
    <property type="match status" value="1"/>
</dbReference>
<accession>A0A812RDC9</accession>
<keyword evidence="8" id="KW-1185">Reference proteome</keyword>
<evidence type="ECO:0000313" key="8">
    <source>
        <dbReference type="Proteomes" id="UP000649617"/>
    </source>
</evidence>
<dbReference type="Pfam" id="PF00557">
    <property type="entry name" value="Peptidase_M24"/>
    <property type="match status" value="1"/>
</dbReference>
<dbReference type="Proteomes" id="UP000649617">
    <property type="component" value="Unassembled WGS sequence"/>
</dbReference>
<keyword evidence="5" id="KW-0472">Membrane</keyword>
<dbReference type="Gene3D" id="1.10.10.10">
    <property type="entry name" value="Winged helix-like DNA-binding domain superfamily/Winged helix DNA-binding domain"/>
    <property type="match status" value="1"/>
</dbReference>
<evidence type="ECO:0000313" key="7">
    <source>
        <dbReference type="EMBL" id="CAE7432472.1"/>
    </source>
</evidence>
<dbReference type="InterPro" id="IPR036388">
    <property type="entry name" value="WH-like_DNA-bd_sf"/>
</dbReference>
<evidence type="ECO:0000259" key="6">
    <source>
        <dbReference type="Pfam" id="PF00557"/>
    </source>
</evidence>
<dbReference type="OrthoDB" id="1368at2759"/>
<dbReference type="GO" id="GO:0004177">
    <property type="term" value="F:aminopeptidase activity"/>
    <property type="evidence" value="ECO:0007669"/>
    <property type="project" value="UniProtKB-KW"/>
</dbReference>
<feature type="domain" description="Peptidase M24" evidence="6">
    <location>
        <begin position="2"/>
        <end position="159"/>
    </location>
</feature>
<dbReference type="InterPro" id="IPR050247">
    <property type="entry name" value="Met_Aminopeptidase_Type2"/>
</dbReference>
<dbReference type="InterPro" id="IPR000994">
    <property type="entry name" value="Pept_M24"/>
</dbReference>
<dbReference type="AlphaFoldDB" id="A0A812RDC9"/>
<keyword evidence="3" id="KW-0378">Hydrolase</keyword>
<reference evidence="7" key="1">
    <citation type="submission" date="2021-02" db="EMBL/GenBank/DDBJ databases">
        <authorList>
            <person name="Dougan E. K."/>
            <person name="Rhodes N."/>
            <person name="Thang M."/>
            <person name="Chan C."/>
        </authorList>
    </citation>
    <scope>NUCLEOTIDE SEQUENCE</scope>
</reference>
<dbReference type="EMBL" id="CAJNIZ010019857">
    <property type="protein sequence ID" value="CAE7432472.1"/>
    <property type="molecule type" value="Genomic_DNA"/>
</dbReference>
<feature type="transmembrane region" description="Helical" evidence="5">
    <location>
        <begin position="600"/>
        <end position="618"/>
    </location>
</feature>
<sequence length="645" mass="71179">RGWAFPTGLSLNEVAAHDTVNPGDPARYLHPADILKIDFGVHVEGNILDSAFSVSFDPVHDELMRAVQEATETGIRNAGPDAWISDISSQIHEVMESGEVHRPDGKVLRVKTIKNLTGHMIGPYKIHAGKSLPSVNTGGQERMLAGELWAVETFGSVGGFGYVGNGGNCSHFMRSSGSAPAQWQRTMLSSSALNLLDLIDQRFGTLAFCPRWILQAQAAQQKKSKQNGNHQRWWASPLDELCNVGVVNRYPPLADLRGSFTAQLDAQYEHTILLGSSKKEVMLSVTTIERALVENFSKDGKEQHHGITVRGHCKTIITGDGRGGEGGGISTFMGLYPDIDVLTRDRNGYVGHPYAFRLFAVVVGNLLIFKMNAAYQRYWEAAGALQSMAAKWLDGACMAVTFDAGGDSDHPYLNGSEWHRSAEPDPNTGSKGGPDHAEYVQDVLHLCSLLHAVTLQHLRRDGNLDNLVPSKLGPRHTVLPNSPSFWSERSMFSPEHISDLYKIQKLPVLGGLRPEEKLALQTDSKGQELPTCARAAMVEGWFMRRLIGRQKFEQGETSKTSPPILSRLYQVISDGTLWSYTAAKSSEIPFPFPYQNFVEVMVWLFSFLAPVVINGIIFEQFLRTVASFTVVLCFHTLKNTSDVME</sequence>
<evidence type="ECO:0000256" key="1">
    <source>
        <dbReference type="ARBA" id="ARBA00022438"/>
    </source>
</evidence>
<proteinExistence type="predicted"/>
<evidence type="ECO:0000256" key="5">
    <source>
        <dbReference type="SAM" id="Phobius"/>
    </source>
</evidence>
<dbReference type="PANTHER" id="PTHR45777">
    <property type="entry name" value="METHIONINE AMINOPEPTIDASE 2"/>
    <property type="match status" value="1"/>
</dbReference>
<dbReference type="SUPFAM" id="SSF46785">
    <property type="entry name" value="Winged helix' DNA-binding domain"/>
    <property type="match status" value="1"/>
</dbReference>
<dbReference type="GO" id="GO:0005737">
    <property type="term" value="C:cytoplasm"/>
    <property type="evidence" value="ECO:0007669"/>
    <property type="project" value="TreeGrafter"/>
</dbReference>
<comment type="caution">
    <text evidence="7">The sequence shown here is derived from an EMBL/GenBank/DDBJ whole genome shotgun (WGS) entry which is preliminary data.</text>
</comment>
<feature type="non-terminal residue" evidence="7">
    <location>
        <position position="645"/>
    </location>
</feature>
<dbReference type="Gene3D" id="3.90.230.10">
    <property type="entry name" value="Creatinase/methionine aminopeptidase superfamily"/>
    <property type="match status" value="1"/>
</dbReference>
<keyword evidence="2" id="KW-0645">Protease</keyword>
<feature type="non-terminal residue" evidence="7">
    <location>
        <position position="1"/>
    </location>
</feature>
<protein>
    <submittedName>
        <fullName evidence="7">METAP2 protein</fullName>
    </submittedName>
</protein>
<keyword evidence="1" id="KW-0031">Aminopeptidase</keyword>
<evidence type="ECO:0000256" key="3">
    <source>
        <dbReference type="ARBA" id="ARBA00022801"/>
    </source>
</evidence>
<feature type="region of interest" description="Disordered" evidence="4">
    <location>
        <begin position="413"/>
        <end position="435"/>
    </location>
</feature>
<organism evidence="7 8">
    <name type="scientific">Symbiodinium pilosum</name>
    <name type="common">Dinoflagellate</name>
    <dbReference type="NCBI Taxonomy" id="2952"/>
    <lineage>
        <taxon>Eukaryota</taxon>
        <taxon>Sar</taxon>
        <taxon>Alveolata</taxon>
        <taxon>Dinophyceae</taxon>
        <taxon>Suessiales</taxon>
        <taxon>Symbiodiniaceae</taxon>
        <taxon>Symbiodinium</taxon>
    </lineage>
</organism>
<dbReference type="GO" id="GO:0008235">
    <property type="term" value="F:metalloexopeptidase activity"/>
    <property type="evidence" value="ECO:0007669"/>
    <property type="project" value="TreeGrafter"/>
</dbReference>